<dbReference type="EMBL" id="JACOGG010000001">
    <property type="protein sequence ID" value="MBC3933744.1"/>
    <property type="molecule type" value="Genomic_DNA"/>
</dbReference>
<evidence type="ECO:0008006" key="3">
    <source>
        <dbReference type="Google" id="ProtNLM"/>
    </source>
</evidence>
<dbReference type="InterPro" id="IPR011335">
    <property type="entry name" value="Restrct_endonuc-II-like"/>
</dbReference>
<keyword evidence="2" id="KW-1185">Reference proteome</keyword>
<organism evidence="1 2">
    <name type="scientific">Undibacterium rugosum</name>
    <dbReference type="NCBI Taxonomy" id="2762291"/>
    <lineage>
        <taxon>Bacteria</taxon>
        <taxon>Pseudomonadati</taxon>
        <taxon>Pseudomonadota</taxon>
        <taxon>Betaproteobacteria</taxon>
        <taxon>Burkholderiales</taxon>
        <taxon>Oxalobacteraceae</taxon>
        <taxon>Undibacterium</taxon>
    </lineage>
</organism>
<dbReference type="GO" id="GO:0003676">
    <property type="term" value="F:nucleic acid binding"/>
    <property type="evidence" value="ECO:0007669"/>
    <property type="project" value="InterPro"/>
</dbReference>
<reference evidence="1" key="1">
    <citation type="submission" date="2020-08" db="EMBL/GenBank/DDBJ databases">
        <title>Novel species isolated from subtropical streams in China.</title>
        <authorList>
            <person name="Lu H."/>
        </authorList>
    </citation>
    <scope>NUCLEOTIDE SEQUENCE</scope>
    <source>
        <strain evidence="1">CY7W</strain>
    </source>
</reference>
<accession>A0A923I0J6</accession>
<dbReference type="InterPro" id="IPR011856">
    <property type="entry name" value="tRNA_endonuc-like_dom_sf"/>
</dbReference>
<evidence type="ECO:0000313" key="1">
    <source>
        <dbReference type="EMBL" id="MBC3933744.1"/>
    </source>
</evidence>
<protein>
    <recommendedName>
        <fullName evidence="3">TnsA endonuclease-like protein</fullName>
    </recommendedName>
</protein>
<dbReference type="SUPFAM" id="SSF52980">
    <property type="entry name" value="Restriction endonuclease-like"/>
    <property type="match status" value="1"/>
</dbReference>
<evidence type="ECO:0000313" key="2">
    <source>
        <dbReference type="Proteomes" id="UP000612361"/>
    </source>
</evidence>
<dbReference type="Gene3D" id="3.40.1350.10">
    <property type="match status" value="1"/>
</dbReference>
<dbReference type="RefSeq" id="WP_186879402.1">
    <property type="nucleotide sequence ID" value="NZ_JACOGG010000001.1"/>
</dbReference>
<name>A0A923I0J6_9BURK</name>
<dbReference type="AlphaFoldDB" id="A0A923I0J6"/>
<gene>
    <name evidence="1" type="ORF">H8K47_00095</name>
</gene>
<dbReference type="Proteomes" id="UP000612361">
    <property type="component" value="Unassembled WGS sequence"/>
</dbReference>
<sequence>MAKPMHISLSRLKEVLRRQDPPQWGQKYDPAIRATREEAPSRSRFAQVWSERLGRYCHALSSVEEKALILALFNPNLFELQEQRILSTEARPHPLAGCVLASGMKLPPVKGTISVCDRLDLIKLHPLLRLTHPETSERIVVPVPWIGDFLLYLLDKEGPYCVNWTIKGASEDFQRQSLKSRPSRNQQDEISHVRGRHAIEALYYDDACIPTIRIVDSDLPQLLIQNLRSLLLLQHHAKHTDSGIYSEICDRLRASILTGRTPLDVLLSVTHRHDLTLDNAKACFMRALWKRDVLAELMEEPIFIDRPLRPQRRDPLDVFSAWFVRPLS</sequence>
<proteinExistence type="predicted"/>
<comment type="caution">
    <text evidence="1">The sequence shown here is derived from an EMBL/GenBank/DDBJ whole genome shotgun (WGS) entry which is preliminary data.</text>
</comment>